<dbReference type="Pfam" id="PF06271">
    <property type="entry name" value="RDD"/>
    <property type="match status" value="1"/>
</dbReference>
<feature type="transmembrane region" description="Helical" evidence="5">
    <location>
        <begin position="25"/>
        <end position="46"/>
    </location>
</feature>
<evidence type="ECO:0000256" key="5">
    <source>
        <dbReference type="SAM" id="Phobius"/>
    </source>
</evidence>
<feature type="transmembrane region" description="Helical" evidence="5">
    <location>
        <begin position="58"/>
        <end position="75"/>
    </location>
</feature>
<gene>
    <name evidence="7" type="ORF">ACFQZW_10380</name>
</gene>
<evidence type="ECO:0000313" key="8">
    <source>
        <dbReference type="Proteomes" id="UP001597032"/>
    </source>
</evidence>
<evidence type="ECO:0000313" key="7">
    <source>
        <dbReference type="EMBL" id="MFD0762489.1"/>
    </source>
</evidence>
<dbReference type="RefSeq" id="WP_298263156.1">
    <property type="nucleotide sequence ID" value="NZ_JBHTIC010000008.1"/>
</dbReference>
<evidence type="ECO:0000256" key="2">
    <source>
        <dbReference type="ARBA" id="ARBA00022692"/>
    </source>
</evidence>
<comment type="caution">
    <text evidence="7">The sequence shown here is derived from an EMBL/GenBank/DDBJ whole genome shotgun (WGS) entry which is preliminary data.</text>
</comment>
<dbReference type="Proteomes" id="UP001597032">
    <property type="component" value="Unassembled WGS sequence"/>
</dbReference>
<keyword evidence="8" id="KW-1185">Reference proteome</keyword>
<sequence length="239" mass="27111">MDNFNIETAQNVTIQQNVASLSTRIGAFLLDMFIIAGYYIVMLLIINALGFMPTESIYVFYTLLSLPVFFYSLFFETLFNGQTPGKYICKIRVTKLDGSKPTFSSFLIRWVLRIIDITIASGSVALLTILLNGKGQRLGDLAAGTTVISERKSISINDTLIMELPDEYKPTFPQVTMLSDNDIQTIKELYLKAKRNGNHKTIVKIHQKILEITDINSELKPIELIDVVLKDYNYFTQQM</sequence>
<dbReference type="PANTHER" id="PTHR38480:SF1">
    <property type="entry name" value="SLR0254 PROTEIN"/>
    <property type="match status" value="1"/>
</dbReference>
<evidence type="ECO:0000256" key="3">
    <source>
        <dbReference type="ARBA" id="ARBA00022989"/>
    </source>
</evidence>
<evidence type="ECO:0000259" key="6">
    <source>
        <dbReference type="Pfam" id="PF06271"/>
    </source>
</evidence>
<comment type="subcellular location">
    <subcellularLocation>
        <location evidence="1">Membrane</location>
        <topology evidence="1">Multi-pass membrane protein</topology>
    </subcellularLocation>
</comment>
<dbReference type="InterPro" id="IPR010432">
    <property type="entry name" value="RDD"/>
</dbReference>
<keyword evidence="4 5" id="KW-0472">Membrane</keyword>
<name>A0ABW2Z840_9FLAO</name>
<feature type="domain" description="RDD" evidence="6">
    <location>
        <begin position="18"/>
        <end position="144"/>
    </location>
</feature>
<proteinExistence type="predicted"/>
<accession>A0ABW2Z840</accession>
<evidence type="ECO:0000256" key="4">
    <source>
        <dbReference type="ARBA" id="ARBA00023136"/>
    </source>
</evidence>
<dbReference type="EMBL" id="JBHTIC010000008">
    <property type="protein sequence ID" value="MFD0762489.1"/>
    <property type="molecule type" value="Genomic_DNA"/>
</dbReference>
<feature type="transmembrane region" description="Helical" evidence="5">
    <location>
        <begin position="110"/>
        <end position="131"/>
    </location>
</feature>
<evidence type="ECO:0000256" key="1">
    <source>
        <dbReference type="ARBA" id="ARBA00004141"/>
    </source>
</evidence>
<keyword evidence="2 5" id="KW-0812">Transmembrane</keyword>
<protein>
    <submittedName>
        <fullName evidence="7">RDD family protein</fullName>
    </submittedName>
</protein>
<dbReference type="PANTHER" id="PTHR38480">
    <property type="entry name" value="SLR0254 PROTEIN"/>
    <property type="match status" value="1"/>
</dbReference>
<keyword evidence="3 5" id="KW-1133">Transmembrane helix</keyword>
<organism evidence="7 8">
    <name type="scientific">Lutibacter aestuarii</name>
    <dbReference type="NCBI Taxonomy" id="861111"/>
    <lineage>
        <taxon>Bacteria</taxon>
        <taxon>Pseudomonadati</taxon>
        <taxon>Bacteroidota</taxon>
        <taxon>Flavobacteriia</taxon>
        <taxon>Flavobacteriales</taxon>
        <taxon>Flavobacteriaceae</taxon>
        <taxon>Lutibacter</taxon>
    </lineage>
</organism>
<reference evidence="8" key="1">
    <citation type="journal article" date="2019" name="Int. J. Syst. Evol. Microbiol.">
        <title>The Global Catalogue of Microorganisms (GCM) 10K type strain sequencing project: providing services to taxonomists for standard genome sequencing and annotation.</title>
        <authorList>
            <consortium name="The Broad Institute Genomics Platform"/>
            <consortium name="The Broad Institute Genome Sequencing Center for Infectious Disease"/>
            <person name="Wu L."/>
            <person name="Ma J."/>
        </authorList>
    </citation>
    <scope>NUCLEOTIDE SEQUENCE [LARGE SCALE GENOMIC DNA]</scope>
    <source>
        <strain evidence="8">CCUG 60022</strain>
    </source>
</reference>